<dbReference type="EMBL" id="BOLY01000009">
    <property type="protein sequence ID" value="GIZ49150.1"/>
    <property type="molecule type" value="Genomic_DNA"/>
</dbReference>
<feature type="region of interest" description="Disordered" evidence="1">
    <location>
        <begin position="1"/>
        <end position="39"/>
    </location>
</feature>
<comment type="caution">
    <text evidence="2">The sequence shown here is derived from an EMBL/GenBank/DDBJ whole genome shotgun (WGS) entry which is preliminary data.</text>
</comment>
<organism evidence="2 3">
    <name type="scientific">Cercospora kikuchii</name>
    <dbReference type="NCBI Taxonomy" id="84275"/>
    <lineage>
        <taxon>Eukaryota</taxon>
        <taxon>Fungi</taxon>
        <taxon>Dikarya</taxon>
        <taxon>Ascomycota</taxon>
        <taxon>Pezizomycotina</taxon>
        <taxon>Dothideomycetes</taxon>
        <taxon>Dothideomycetidae</taxon>
        <taxon>Mycosphaerellales</taxon>
        <taxon>Mycosphaerellaceae</taxon>
        <taxon>Cercospora</taxon>
    </lineage>
</organism>
<dbReference type="GeneID" id="68297761"/>
<evidence type="ECO:0000313" key="3">
    <source>
        <dbReference type="Proteomes" id="UP000825890"/>
    </source>
</evidence>
<name>A0A9P3L1H1_9PEZI</name>
<reference evidence="2 3" key="1">
    <citation type="submission" date="2021-01" db="EMBL/GenBank/DDBJ databases">
        <title>Cercospora kikuchii MAFF 305040 whole genome shotgun sequence.</title>
        <authorList>
            <person name="Kashiwa T."/>
            <person name="Suzuki T."/>
        </authorList>
    </citation>
    <scope>NUCLEOTIDE SEQUENCE [LARGE SCALE GENOMIC DNA]</scope>
    <source>
        <strain evidence="2 3">MAFF 305040</strain>
    </source>
</reference>
<feature type="compositionally biased region" description="Gly residues" evidence="1">
    <location>
        <begin position="1"/>
        <end position="20"/>
    </location>
</feature>
<evidence type="ECO:0000256" key="1">
    <source>
        <dbReference type="SAM" id="MobiDB-lite"/>
    </source>
</evidence>
<dbReference type="RefSeq" id="XP_044663637.1">
    <property type="nucleotide sequence ID" value="XM_044807702.1"/>
</dbReference>
<dbReference type="Proteomes" id="UP000825890">
    <property type="component" value="Unassembled WGS sequence"/>
</dbReference>
<keyword evidence="3" id="KW-1185">Reference proteome</keyword>
<proteinExistence type="predicted"/>
<protein>
    <submittedName>
        <fullName evidence="2">Uncharacterized protein</fullName>
    </submittedName>
</protein>
<sequence length="364" mass="39810">MDPVGGSGSGSGSGSGQGTGRGKHPASPGECQGSPKRVKPDVDTIDETCSRAGDIVNLLWDPDATIMQTYNHDYSRSWDHKQIGAAGWEIGQAAQDMNRLCPELEGLLPDSETLRGYRGNFDIKSPTIAVANQNALQPDWETNSSQNAHGSNFVNSYSRDSKAFVISSAQHQLWQHGIPSNKIPAQASPDIRWADIAYYDWARPMHHPKKWFVIKPSQGATRLLHAAPSWFLIKAAATSPDTKPVTKYCLDFYGMNELPVWPKILTFPAGSYCYSMLLGTASSAEVAQFLISRRGVLGHQVLLSVTIYATSDDKKQDAPNLLWQTANFEPQFDRIRQVNGGADFPETPDGFPHMLKPLPAGQGA</sequence>
<accession>A0A9P3L1H1</accession>
<gene>
    <name evidence="2" type="ORF">CKM354_001218600</name>
</gene>
<evidence type="ECO:0000313" key="2">
    <source>
        <dbReference type="EMBL" id="GIZ49150.1"/>
    </source>
</evidence>
<dbReference type="OrthoDB" id="3646570at2759"/>
<dbReference type="AlphaFoldDB" id="A0A9P3L1H1"/>